<accession>A0A1J5RRP5</accession>
<evidence type="ECO:0000256" key="11">
    <source>
        <dbReference type="ARBA" id="ARBA00048126"/>
    </source>
</evidence>
<dbReference type="InterPro" id="IPR045865">
    <property type="entry name" value="ACT-like_dom_sf"/>
</dbReference>
<dbReference type="CDD" id="cd12176">
    <property type="entry name" value="PGDH_3"/>
    <property type="match status" value="1"/>
</dbReference>
<dbReference type="PANTHER" id="PTHR42789:SF1">
    <property type="entry name" value="D-ISOMER SPECIFIC 2-HYDROXYACID DEHYDROGENASE FAMILY PROTEIN (AFU_ORTHOLOGUE AFUA_6G10090)"/>
    <property type="match status" value="1"/>
</dbReference>
<comment type="catalytic activity">
    <reaction evidence="12">
        <text>(2R)-3-phosphoglycerate + NAD(+) = 3-phosphooxypyruvate + NADH + H(+)</text>
        <dbReference type="Rhea" id="RHEA:12641"/>
        <dbReference type="ChEBI" id="CHEBI:15378"/>
        <dbReference type="ChEBI" id="CHEBI:18110"/>
        <dbReference type="ChEBI" id="CHEBI:57540"/>
        <dbReference type="ChEBI" id="CHEBI:57945"/>
        <dbReference type="ChEBI" id="CHEBI:58272"/>
        <dbReference type="EC" id="1.1.1.95"/>
    </reaction>
</comment>
<dbReference type="FunFam" id="3.40.50.720:FF:000041">
    <property type="entry name" value="D-3-phosphoglycerate dehydrogenase"/>
    <property type="match status" value="1"/>
</dbReference>
<evidence type="ECO:0000313" key="14">
    <source>
        <dbReference type="EMBL" id="OIQ98377.1"/>
    </source>
</evidence>
<dbReference type="InterPro" id="IPR054480">
    <property type="entry name" value="AHAS_small-like_ACT"/>
</dbReference>
<dbReference type="GO" id="GO:0004617">
    <property type="term" value="F:phosphoglycerate dehydrogenase activity"/>
    <property type="evidence" value="ECO:0007669"/>
    <property type="project" value="UniProtKB-EC"/>
</dbReference>
<proteinExistence type="inferred from homology"/>
<dbReference type="SUPFAM" id="SSF52283">
    <property type="entry name" value="Formate/glycerate dehydrogenase catalytic domain-like"/>
    <property type="match status" value="1"/>
</dbReference>
<evidence type="ECO:0000256" key="6">
    <source>
        <dbReference type="ARBA" id="ARBA00022605"/>
    </source>
</evidence>
<keyword evidence="8" id="KW-0520">NAD</keyword>
<keyword evidence="9" id="KW-0718">Serine biosynthesis</keyword>
<dbReference type="EMBL" id="MLJW01000120">
    <property type="protein sequence ID" value="OIQ98377.1"/>
    <property type="molecule type" value="Genomic_DNA"/>
</dbReference>
<dbReference type="InterPro" id="IPR002912">
    <property type="entry name" value="ACT_dom"/>
</dbReference>
<evidence type="ECO:0000256" key="4">
    <source>
        <dbReference type="ARBA" id="ARBA00013001"/>
    </source>
</evidence>
<dbReference type="GO" id="GO:0047545">
    <property type="term" value="F:(S)-2-hydroxyglutarate dehydrogenase activity"/>
    <property type="evidence" value="ECO:0007669"/>
    <property type="project" value="UniProtKB-ARBA"/>
</dbReference>
<dbReference type="InterPro" id="IPR029753">
    <property type="entry name" value="D-isomer_DH_CS"/>
</dbReference>
<comment type="catalytic activity">
    <reaction evidence="11">
        <text>(R)-2-hydroxyglutarate + NAD(+) = 2-oxoglutarate + NADH + H(+)</text>
        <dbReference type="Rhea" id="RHEA:49612"/>
        <dbReference type="ChEBI" id="CHEBI:15378"/>
        <dbReference type="ChEBI" id="CHEBI:15801"/>
        <dbReference type="ChEBI" id="CHEBI:16810"/>
        <dbReference type="ChEBI" id="CHEBI:57540"/>
        <dbReference type="ChEBI" id="CHEBI:57945"/>
        <dbReference type="EC" id="1.1.1.399"/>
    </reaction>
</comment>
<dbReference type="EC" id="1.1.1.95" evidence="5"/>
<dbReference type="PROSITE" id="PS00670">
    <property type="entry name" value="D_2_HYDROXYACID_DH_2"/>
    <property type="match status" value="1"/>
</dbReference>
<dbReference type="NCBIfam" id="NF008759">
    <property type="entry name" value="PRK11790.1"/>
    <property type="match status" value="1"/>
</dbReference>
<dbReference type="GO" id="GO:0051287">
    <property type="term" value="F:NAD binding"/>
    <property type="evidence" value="ECO:0007669"/>
    <property type="project" value="InterPro"/>
</dbReference>
<dbReference type="Pfam" id="PF02826">
    <property type="entry name" value="2-Hacid_dh_C"/>
    <property type="match status" value="1"/>
</dbReference>
<feature type="domain" description="ACT" evidence="13">
    <location>
        <begin position="340"/>
        <end position="410"/>
    </location>
</feature>
<gene>
    <name evidence="14" type="primary">serA_5</name>
    <name evidence="14" type="ORF">GALL_196550</name>
</gene>
<dbReference type="PROSITE" id="PS00671">
    <property type="entry name" value="D_2_HYDROXYACID_DH_3"/>
    <property type="match status" value="1"/>
</dbReference>
<evidence type="ECO:0000256" key="12">
    <source>
        <dbReference type="ARBA" id="ARBA00048731"/>
    </source>
</evidence>
<dbReference type="InterPro" id="IPR006140">
    <property type="entry name" value="D-isomer_DH_NAD-bd"/>
</dbReference>
<dbReference type="InterPro" id="IPR036291">
    <property type="entry name" value="NAD(P)-bd_dom_sf"/>
</dbReference>
<evidence type="ECO:0000256" key="3">
    <source>
        <dbReference type="ARBA" id="ARBA00005854"/>
    </source>
</evidence>
<keyword evidence="7 14" id="KW-0560">Oxidoreductase</keyword>
<reference evidence="14" key="1">
    <citation type="submission" date="2016-10" db="EMBL/GenBank/DDBJ databases">
        <title>Sequence of Gallionella enrichment culture.</title>
        <authorList>
            <person name="Poehlein A."/>
            <person name="Muehling M."/>
            <person name="Daniel R."/>
        </authorList>
    </citation>
    <scope>NUCLEOTIDE SEQUENCE</scope>
</reference>
<comment type="pathway">
    <text evidence="2">Amino-acid biosynthesis; L-serine biosynthesis; L-serine from 3-phospho-D-glycerate: step 1/3.</text>
</comment>
<dbReference type="Gene3D" id="3.40.50.720">
    <property type="entry name" value="NAD(P)-binding Rossmann-like Domain"/>
    <property type="match status" value="2"/>
</dbReference>
<dbReference type="InterPro" id="IPR006139">
    <property type="entry name" value="D-isomer_2_OHA_DH_cat_dom"/>
</dbReference>
<dbReference type="PANTHER" id="PTHR42789">
    <property type="entry name" value="D-ISOMER SPECIFIC 2-HYDROXYACID DEHYDROGENASE FAMILY PROTEIN (AFU_ORTHOLOGUE AFUA_6G10090)"/>
    <property type="match status" value="1"/>
</dbReference>
<dbReference type="PROSITE" id="PS00065">
    <property type="entry name" value="D_2_HYDROXYACID_DH_1"/>
    <property type="match status" value="1"/>
</dbReference>
<organism evidence="14">
    <name type="scientific">mine drainage metagenome</name>
    <dbReference type="NCBI Taxonomy" id="410659"/>
    <lineage>
        <taxon>unclassified sequences</taxon>
        <taxon>metagenomes</taxon>
        <taxon>ecological metagenomes</taxon>
    </lineage>
</organism>
<dbReference type="GO" id="GO:0006564">
    <property type="term" value="P:L-serine biosynthetic process"/>
    <property type="evidence" value="ECO:0007669"/>
    <property type="project" value="UniProtKB-KW"/>
</dbReference>
<dbReference type="Pfam" id="PF22629">
    <property type="entry name" value="ACT_AHAS_ss"/>
    <property type="match status" value="1"/>
</dbReference>
<evidence type="ECO:0000259" key="13">
    <source>
        <dbReference type="PROSITE" id="PS51671"/>
    </source>
</evidence>
<sequence length="410" mass="44388">MVKHSLSKDKIRILLLEGVHENAVQEFKALGYTNVELLKGALDEDQLIEKIQGVHIVGIRSRTRITEKVLAAANRLMAIGCFCIGTNQVALEAAHKAGIPVFNAPYSNTRSVAELVIGEIVMLMRRIPEKSTACHQGKWDKSATNAFELRGKTLGIVGYGHIGAQLSVLAEAMGLQVRYYDIEKKLAIGNARPVSSLQELLATSDVVSLHVPATPQTRNMIGEAEIRAMKPGSYLINASRGNVVVIDPLAEALKEGRLLGAAVDVFPKEPAANGEEFQSPLRNLANVILTPHIGGSTLEAQANIGIEVAEKLIKYSDNGSTVGAVNFVEVSLPVKAGGTRFLHIHKNAPGILRRLNEIFSSRDLNISAQYLQTDPEIGYVVVDVDGEVDEAEMMADLTALDGTIRARFLF</sequence>
<protein>
    <recommendedName>
        <fullName evidence="10">2-oxoglutarate reductase</fullName>
        <ecNumber evidence="4">1.1.1.399</ecNumber>
        <ecNumber evidence="5">1.1.1.95</ecNumber>
    </recommendedName>
</protein>
<dbReference type="SUPFAM" id="SSF51735">
    <property type="entry name" value="NAD(P)-binding Rossmann-fold domains"/>
    <property type="match status" value="1"/>
</dbReference>
<comment type="function">
    <text evidence="1">Catalyzes the reversible oxidation of 3-phospho-D-glycerate to 3-phosphonooxypyruvate, the first step of the phosphorylated L-serine biosynthesis pathway. Also catalyzes the reversible oxidation of 2-hydroxyglutarate to 2-oxoglutarate.</text>
</comment>
<evidence type="ECO:0000256" key="8">
    <source>
        <dbReference type="ARBA" id="ARBA00023027"/>
    </source>
</evidence>
<evidence type="ECO:0000256" key="5">
    <source>
        <dbReference type="ARBA" id="ARBA00013143"/>
    </source>
</evidence>
<keyword evidence="6" id="KW-0028">Amino-acid biosynthesis</keyword>
<comment type="similarity">
    <text evidence="3">Belongs to the D-isomer specific 2-hydroxyacid dehydrogenase family.</text>
</comment>
<dbReference type="Gene3D" id="3.30.70.260">
    <property type="match status" value="1"/>
</dbReference>
<dbReference type="SUPFAM" id="SSF55021">
    <property type="entry name" value="ACT-like"/>
    <property type="match status" value="1"/>
</dbReference>
<dbReference type="EC" id="1.1.1.399" evidence="4"/>
<name>A0A1J5RRP5_9ZZZZ</name>
<dbReference type="AlphaFoldDB" id="A0A1J5RRP5"/>
<comment type="caution">
    <text evidence="14">The sequence shown here is derived from an EMBL/GenBank/DDBJ whole genome shotgun (WGS) entry which is preliminary data.</text>
</comment>
<evidence type="ECO:0000256" key="2">
    <source>
        <dbReference type="ARBA" id="ARBA00005216"/>
    </source>
</evidence>
<dbReference type="InterPro" id="IPR029752">
    <property type="entry name" value="D-isomer_DH_CS1"/>
</dbReference>
<evidence type="ECO:0000256" key="9">
    <source>
        <dbReference type="ARBA" id="ARBA00023299"/>
    </source>
</evidence>
<evidence type="ECO:0000256" key="10">
    <source>
        <dbReference type="ARBA" id="ARBA00030455"/>
    </source>
</evidence>
<dbReference type="Pfam" id="PF00389">
    <property type="entry name" value="2-Hacid_dh"/>
    <property type="match status" value="1"/>
</dbReference>
<evidence type="ECO:0000256" key="7">
    <source>
        <dbReference type="ARBA" id="ARBA00023002"/>
    </source>
</evidence>
<dbReference type="PROSITE" id="PS51671">
    <property type="entry name" value="ACT"/>
    <property type="match status" value="1"/>
</dbReference>
<dbReference type="UniPathway" id="UPA00135">
    <property type="reaction ID" value="UER00196"/>
</dbReference>
<evidence type="ECO:0000256" key="1">
    <source>
        <dbReference type="ARBA" id="ARBA00003800"/>
    </source>
</evidence>
<dbReference type="InterPro" id="IPR050857">
    <property type="entry name" value="D-2-hydroxyacid_DH"/>
</dbReference>